<comment type="subcellular location">
    <subcellularLocation>
        <location evidence="1">Nucleus</location>
    </subcellularLocation>
</comment>
<dbReference type="PANTHER" id="PTHR45674">
    <property type="entry name" value="DNA LIGASE 1/3 FAMILY MEMBER"/>
    <property type="match status" value="1"/>
</dbReference>
<evidence type="ECO:0000256" key="2">
    <source>
        <dbReference type="ARBA" id="ARBA00007572"/>
    </source>
</evidence>
<evidence type="ECO:0000256" key="4">
    <source>
        <dbReference type="ARBA" id="ARBA00022723"/>
    </source>
</evidence>
<evidence type="ECO:0000256" key="5">
    <source>
        <dbReference type="ARBA" id="ARBA00022771"/>
    </source>
</evidence>
<dbReference type="InterPro" id="IPR012308">
    <property type="entry name" value="DNA_ligase_ATP-dep_N"/>
</dbReference>
<dbReference type="GO" id="GO:0008270">
    <property type="term" value="F:zinc ion binding"/>
    <property type="evidence" value="ECO:0007669"/>
    <property type="project" value="UniProtKB-KW"/>
</dbReference>
<dbReference type="InterPro" id="IPR036599">
    <property type="entry name" value="DNA_ligase_N_sf"/>
</dbReference>
<evidence type="ECO:0000313" key="11">
    <source>
        <dbReference type="Proteomes" id="UP001174909"/>
    </source>
</evidence>
<dbReference type="GO" id="GO:0003677">
    <property type="term" value="F:DNA binding"/>
    <property type="evidence" value="ECO:0007669"/>
    <property type="project" value="InterPro"/>
</dbReference>
<dbReference type="FunFam" id="1.10.3260.10:FF:000002">
    <property type="entry name" value="DNA ligase"/>
    <property type="match status" value="1"/>
</dbReference>
<reference evidence="10" key="1">
    <citation type="submission" date="2023-03" db="EMBL/GenBank/DDBJ databases">
        <authorList>
            <person name="Steffen K."/>
            <person name="Cardenas P."/>
        </authorList>
    </citation>
    <scope>NUCLEOTIDE SEQUENCE</scope>
</reference>
<feature type="compositionally biased region" description="Low complexity" evidence="8">
    <location>
        <begin position="213"/>
        <end position="229"/>
    </location>
</feature>
<dbReference type="PROSITE" id="PS50064">
    <property type="entry name" value="ZF_PARP_2"/>
    <property type="match status" value="1"/>
</dbReference>
<keyword evidence="4" id="KW-0479">Metal-binding</keyword>
<dbReference type="Gene3D" id="1.10.3260.10">
    <property type="entry name" value="DNA ligase, ATP-dependent, N-terminal domain"/>
    <property type="match status" value="1"/>
</dbReference>
<dbReference type="Proteomes" id="UP001174909">
    <property type="component" value="Unassembled WGS sequence"/>
</dbReference>
<dbReference type="InterPro" id="IPR050191">
    <property type="entry name" value="ATP-dep_DNA_ligase"/>
</dbReference>
<protein>
    <submittedName>
        <fullName evidence="10">DNA ligase 3</fullName>
    </submittedName>
</protein>
<feature type="region of interest" description="Disordered" evidence="8">
    <location>
        <begin position="173"/>
        <end position="233"/>
    </location>
</feature>
<keyword evidence="3 10" id="KW-0436">Ligase</keyword>
<dbReference type="GO" id="GO:0006273">
    <property type="term" value="P:lagging strand elongation"/>
    <property type="evidence" value="ECO:0007669"/>
    <property type="project" value="TreeGrafter"/>
</dbReference>
<accession>A0AA35QZG0</accession>
<keyword evidence="11" id="KW-1185">Reference proteome</keyword>
<evidence type="ECO:0000256" key="6">
    <source>
        <dbReference type="ARBA" id="ARBA00022833"/>
    </source>
</evidence>
<gene>
    <name evidence="10" type="ORF">GBAR_LOCUS2266</name>
</gene>
<dbReference type="InterPro" id="IPR001510">
    <property type="entry name" value="Znf_PARP"/>
</dbReference>
<dbReference type="EMBL" id="CASHTH010000333">
    <property type="protein sequence ID" value="CAI7997870.1"/>
    <property type="molecule type" value="Genomic_DNA"/>
</dbReference>
<feature type="non-terminal residue" evidence="10">
    <location>
        <position position="1"/>
    </location>
</feature>
<proteinExistence type="inferred from homology"/>
<evidence type="ECO:0000313" key="10">
    <source>
        <dbReference type="EMBL" id="CAI7997870.1"/>
    </source>
</evidence>
<evidence type="ECO:0000256" key="8">
    <source>
        <dbReference type="SAM" id="MobiDB-lite"/>
    </source>
</evidence>
<dbReference type="Pfam" id="PF00645">
    <property type="entry name" value="zf-PARP"/>
    <property type="match status" value="1"/>
</dbReference>
<dbReference type="InterPro" id="IPR036957">
    <property type="entry name" value="Znf_PARP_sf"/>
</dbReference>
<dbReference type="SMART" id="SM01336">
    <property type="entry name" value="zf-PARP"/>
    <property type="match status" value="1"/>
</dbReference>
<evidence type="ECO:0000259" key="9">
    <source>
        <dbReference type="PROSITE" id="PS50064"/>
    </source>
</evidence>
<dbReference type="GO" id="GO:0070421">
    <property type="term" value="C:DNA ligase III-XRCC1 complex"/>
    <property type="evidence" value="ECO:0007669"/>
    <property type="project" value="TreeGrafter"/>
</dbReference>
<keyword evidence="6" id="KW-0862">Zinc</keyword>
<comment type="caution">
    <text evidence="10">The sequence shown here is derived from an EMBL/GenBank/DDBJ whole genome shotgun (WGS) entry which is preliminary data.</text>
</comment>
<name>A0AA35QZG0_GEOBA</name>
<dbReference type="GO" id="GO:0006310">
    <property type="term" value="P:DNA recombination"/>
    <property type="evidence" value="ECO:0007669"/>
    <property type="project" value="InterPro"/>
</dbReference>
<feature type="domain" description="PARP-type" evidence="9">
    <location>
        <begin position="84"/>
        <end position="175"/>
    </location>
</feature>
<dbReference type="Pfam" id="PF04675">
    <property type="entry name" value="DNA_ligase_A_N"/>
    <property type="match status" value="1"/>
</dbReference>
<sequence length="443" mass="48703">MIVVKSAGRLSFRRGDRAIFSHPVAVCFPDNRVLLRSVSFQKHTTLPNKVSGKGGHLLNLKPVAHSEGVKLGSFAVERMADNRYCIEYAKTGRSGCKKCKSQLEKGVARMGKITPNPFSDDGGEMKVWYHMRCMFETLKRARTAKKIETPADIEGFPDMKDEERDEIKKLIAEFDVPKPAPKTAKGKGGKAASKAAGGATQTLLAPPSKPSTSGASPKKMMSSSAAVSSDDTTDYCTTAGASDTSPDNRFSEFRRVCGKLEVEPSYNAKTKIVADFIKNGSTGDGYTGDVYLLVKLLLPTAGKKRVYNLQSKQIVKLLSQVYRCSVEEMVEDLDNGDVAETAKKFFLESTHLPPQSTSTLTLAQVDSFLDQLTLVTKEEDQKTELAKIIRRCTADDLKYIIRLIKHDLRINAGPKHVLDALDPNAYAAFQASHDLKDMVDRIL</sequence>
<dbReference type="SUPFAM" id="SSF57716">
    <property type="entry name" value="Glucocorticoid receptor-like (DNA-binding domain)"/>
    <property type="match status" value="1"/>
</dbReference>
<dbReference type="GO" id="GO:0003910">
    <property type="term" value="F:DNA ligase (ATP) activity"/>
    <property type="evidence" value="ECO:0007669"/>
    <property type="project" value="InterPro"/>
</dbReference>
<keyword evidence="7" id="KW-0539">Nucleus</keyword>
<keyword evidence="5" id="KW-0863">Zinc-finger</keyword>
<dbReference type="SUPFAM" id="SSF117018">
    <property type="entry name" value="ATP-dependent DNA ligase DNA-binding domain"/>
    <property type="match status" value="1"/>
</dbReference>
<comment type="similarity">
    <text evidence="2">Belongs to the ATP-dependent DNA ligase family.</text>
</comment>
<evidence type="ECO:0000256" key="3">
    <source>
        <dbReference type="ARBA" id="ARBA00022598"/>
    </source>
</evidence>
<feature type="compositionally biased region" description="Low complexity" evidence="8">
    <location>
        <begin position="190"/>
        <end position="199"/>
    </location>
</feature>
<evidence type="ECO:0000256" key="1">
    <source>
        <dbReference type="ARBA" id="ARBA00004123"/>
    </source>
</evidence>
<evidence type="ECO:0000256" key="7">
    <source>
        <dbReference type="ARBA" id="ARBA00023242"/>
    </source>
</evidence>
<dbReference type="PANTHER" id="PTHR45674:SF9">
    <property type="entry name" value="DNA LIGASE 3"/>
    <property type="match status" value="1"/>
</dbReference>
<organism evidence="10 11">
    <name type="scientific">Geodia barretti</name>
    <name type="common">Barrett's horny sponge</name>
    <dbReference type="NCBI Taxonomy" id="519541"/>
    <lineage>
        <taxon>Eukaryota</taxon>
        <taxon>Metazoa</taxon>
        <taxon>Porifera</taxon>
        <taxon>Demospongiae</taxon>
        <taxon>Heteroscleromorpha</taxon>
        <taxon>Tetractinellida</taxon>
        <taxon>Astrophorina</taxon>
        <taxon>Geodiidae</taxon>
        <taxon>Geodia</taxon>
    </lineage>
</organism>
<dbReference type="AlphaFoldDB" id="A0AA35QZG0"/>
<dbReference type="GO" id="GO:0006302">
    <property type="term" value="P:double-strand break repair"/>
    <property type="evidence" value="ECO:0007669"/>
    <property type="project" value="TreeGrafter"/>
</dbReference>
<dbReference type="Gene3D" id="3.30.1740.10">
    <property type="entry name" value="Zinc finger, PARP-type"/>
    <property type="match status" value="1"/>
</dbReference>